<dbReference type="EMBL" id="LWDF02000971">
    <property type="protein sequence ID" value="KAE8241099.1"/>
    <property type="molecule type" value="Genomic_DNA"/>
</dbReference>
<keyword evidence="2" id="KW-1185">Reference proteome</keyword>
<organism evidence="1 2">
    <name type="scientific">Tilletia indica</name>
    <dbReference type="NCBI Taxonomy" id="43049"/>
    <lineage>
        <taxon>Eukaryota</taxon>
        <taxon>Fungi</taxon>
        <taxon>Dikarya</taxon>
        <taxon>Basidiomycota</taxon>
        <taxon>Ustilaginomycotina</taxon>
        <taxon>Exobasidiomycetes</taxon>
        <taxon>Tilletiales</taxon>
        <taxon>Tilletiaceae</taxon>
        <taxon>Tilletia</taxon>
    </lineage>
</organism>
<proteinExistence type="predicted"/>
<gene>
    <name evidence="1" type="ORF">A4X13_0g7557</name>
</gene>
<sequence>MGIALYDYDSGRTTQRMRHRFTSLLGWSSTTVPALFSFEVEEDSSQEVTRKVGFAMPETSTFRTLLEWAQYEFNLDQDSFYLCHGNHVLLAHEVLNETVPIPIPLPQNFHIFFRQNGDRLLRLPASRFRTLHDVFRPPKILTSTESASIMMEIESTSVRGYSSSTSMRGVRCELDILVSRHGGGGARARIGPFSRSRATPAEDDAASSTWTSTVDMEADDTPPSLSSEALAFQEDIEGFESLLGQGHGIIRGLWTLLPPPSTGNVRLSLVGPRIRRWSIMLGPVTPLRTVVTYLERIYGQRFRYLHQGVPLDRLSTTPWGADLVDGSLIEVFEEQVGGSHRHPRPPSRDKVNWWTC</sequence>
<name>A0A177T6Q4_9BASI</name>
<protein>
    <submittedName>
        <fullName evidence="1">Uncharacterized protein</fullName>
    </submittedName>
</protein>
<evidence type="ECO:0000313" key="1">
    <source>
        <dbReference type="EMBL" id="KAE8241099.1"/>
    </source>
</evidence>
<reference evidence="1" key="2">
    <citation type="journal article" date="2019" name="IMA Fungus">
        <title>Genome sequencing and comparison of five Tilletia species to identify candidate genes for the detection of regulated species infecting wheat.</title>
        <authorList>
            <person name="Nguyen H.D.T."/>
            <person name="Sultana T."/>
            <person name="Kesanakurti P."/>
            <person name="Hambleton S."/>
        </authorList>
    </citation>
    <scope>NUCLEOTIDE SEQUENCE</scope>
    <source>
        <strain evidence="1">DAOMC 236416</strain>
    </source>
</reference>
<dbReference type="Proteomes" id="UP000077521">
    <property type="component" value="Unassembled WGS sequence"/>
</dbReference>
<comment type="caution">
    <text evidence="1">The sequence shown here is derived from an EMBL/GenBank/DDBJ whole genome shotgun (WGS) entry which is preliminary data.</text>
</comment>
<dbReference type="AlphaFoldDB" id="A0A177T6Q4"/>
<accession>A0A177T6Q4</accession>
<reference evidence="1" key="1">
    <citation type="submission" date="2016-04" db="EMBL/GenBank/DDBJ databases">
        <authorList>
            <person name="Nguyen H.D."/>
            <person name="Samba Siva P."/>
            <person name="Cullis J."/>
            <person name="Levesque C.A."/>
            <person name="Hambleton S."/>
        </authorList>
    </citation>
    <scope>NUCLEOTIDE SEQUENCE</scope>
    <source>
        <strain evidence="1">DAOMC 236416</strain>
    </source>
</reference>
<evidence type="ECO:0000313" key="2">
    <source>
        <dbReference type="Proteomes" id="UP000077521"/>
    </source>
</evidence>